<feature type="region of interest" description="Disordered" evidence="9">
    <location>
        <begin position="494"/>
        <end position="529"/>
    </location>
</feature>
<feature type="non-terminal residue" evidence="13">
    <location>
        <position position="1074"/>
    </location>
</feature>
<dbReference type="InterPro" id="IPR005200">
    <property type="entry name" value="Endo-beta-glucanase"/>
</dbReference>
<comment type="similarity">
    <text evidence="2">Belongs to the glycosyl hydrolase 81 family.</text>
</comment>
<organism evidence="13 14">
    <name type="scientific">Mya arenaria</name>
    <name type="common">Soft-shell clam</name>
    <dbReference type="NCBI Taxonomy" id="6604"/>
    <lineage>
        <taxon>Eukaryota</taxon>
        <taxon>Metazoa</taxon>
        <taxon>Spiralia</taxon>
        <taxon>Lophotrochozoa</taxon>
        <taxon>Mollusca</taxon>
        <taxon>Bivalvia</taxon>
        <taxon>Autobranchia</taxon>
        <taxon>Heteroconchia</taxon>
        <taxon>Euheterodonta</taxon>
        <taxon>Imparidentia</taxon>
        <taxon>Neoheterodontei</taxon>
        <taxon>Myida</taxon>
        <taxon>Myoidea</taxon>
        <taxon>Myidae</taxon>
        <taxon>Mya</taxon>
    </lineage>
</organism>
<accession>A0ABY7E1F1</accession>
<evidence type="ECO:0000256" key="7">
    <source>
        <dbReference type="ARBA" id="ARBA00023316"/>
    </source>
</evidence>
<evidence type="ECO:0000256" key="5">
    <source>
        <dbReference type="ARBA" id="ARBA00023277"/>
    </source>
</evidence>
<feature type="compositionally biased region" description="Low complexity" evidence="9">
    <location>
        <begin position="494"/>
        <end position="515"/>
    </location>
</feature>
<dbReference type="InterPro" id="IPR040720">
    <property type="entry name" value="GH81_C"/>
</dbReference>
<feature type="domain" description="Glycosyl hydrolase family 81 N-terminal" evidence="11">
    <location>
        <begin position="557"/>
        <end position="692"/>
    </location>
</feature>
<keyword evidence="14" id="KW-1185">Reference proteome</keyword>
<keyword evidence="5" id="KW-0119">Carbohydrate metabolism</keyword>
<gene>
    <name evidence="13" type="ORF">MAR_009339</name>
</gene>
<evidence type="ECO:0000256" key="6">
    <source>
        <dbReference type="ARBA" id="ARBA00023295"/>
    </source>
</evidence>
<dbReference type="PANTHER" id="PTHR31983">
    <property type="entry name" value="ENDO-1,3(4)-BETA-GLUCANASE 1"/>
    <property type="match status" value="1"/>
</dbReference>
<dbReference type="Proteomes" id="UP001164746">
    <property type="component" value="Chromosome 4"/>
</dbReference>
<feature type="signal peptide" evidence="10">
    <location>
        <begin position="1"/>
        <end position="24"/>
    </location>
</feature>
<evidence type="ECO:0000259" key="12">
    <source>
        <dbReference type="Pfam" id="PF17652"/>
    </source>
</evidence>
<dbReference type="Pfam" id="PF03639">
    <property type="entry name" value="Glyco_hydro_81"/>
    <property type="match status" value="1"/>
</dbReference>
<evidence type="ECO:0000313" key="14">
    <source>
        <dbReference type="Proteomes" id="UP001164746"/>
    </source>
</evidence>
<evidence type="ECO:0000259" key="11">
    <source>
        <dbReference type="Pfam" id="PF03639"/>
    </source>
</evidence>
<evidence type="ECO:0000256" key="3">
    <source>
        <dbReference type="ARBA" id="ARBA00012780"/>
    </source>
</evidence>
<comment type="catalytic activity">
    <reaction evidence="1">
        <text>Hydrolysis of (1-&gt;3)-beta-D-glucosidic linkages in (1-&gt;3)-beta-D-glucans.</text>
        <dbReference type="EC" id="3.2.1.39"/>
    </reaction>
</comment>
<keyword evidence="6" id="KW-0326">Glycosidase</keyword>
<evidence type="ECO:0000256" key="1">
    <source>
        <dbReference type="ARBA" id="ARBA00000382"/>
    </source>
</evidence>
<keyword evidence="4" id="KW-0378">Hydrolase</keyword>
<evidence type="ECO:0000256" key="10">
    <source>
        <dbReference type="SAM" id="SignalP"/>
    </source>
</evidence>
<sequence>GLDTLSSHTISVLTILHELCQVAAVPGDCTPLETHKLDDFDPRTVYSANQELATHQPPRRVPGDFRAHRPLPTHHFATTELKKNPSPMILWPYINVNHIVNSMMMSTSYCLCTATMKADGIVYDAFEFKRFMDPERTIYADGQSLWEEGRPWHRLLELGTNMFQKISGPDGNPLGNFDGQSGVKVGIAGSGEPELQDYGDLFANFIYTGGQGFMEVPLVRGSILLTHIFKNADPLITPYCLDNINGESHTFDCPHEPASSDGGSGYLSATCPGSVLEITLHNTRPIHDVTLVQWAANTADVYSGSHGMHTCTTSQCRLADGGKTVHISVPNASGQMSFAINYIGHYLLPPDWVNHPQQVSCGSGKRDVLDHHRRAVQDINMHATCDSNKNVEIRVDLAGNYINETDWVQYAIEGSSIWAHPPPMRNCDPSHCTRQGNVVTIKYHSQHAHIKLAINIVGVTTLPWSYWIDNPFYLVCGTGQVVNYGGSGTVTVTSHTNPPTTTSTSTSQPTQTAATEPVAHTTVHNPAPTGVPLGPNKKFILEMNEQGKDLPNQASTRKFVLYFSEEVSPHVHGNSLTFSPISGGAYTGIMQLAYLGSGVRGDYSNGTMMDRYAGVYSYKPSTSFCVSESTSRAHAVFDWRPNNQHAASPTAELLMLLMPHHVSFLKLALQNKREILYRKTSYLMKSMFGGRMVKTVFGFDALEESVWDLSMDLPRAAMTPDPTALSSLGAHQRQDILSAVERDAANQNLAAICGQADSYNVGKAIGMAARLASISRAFGTNHHTAIDTDIRNCLEKWLRIQDTLSDKWKFHYDTVWGGLFLRATDGDLNFGVDYGFPYYNDHHFHLGYFIYALAYYAKFNPQWGQANKHRIYLLVRDVSNLSPSDEFFPVARHKDMYTGFSWASGIVPGTRQEESASEGLNCYHGVAALGEALNDKRLQHVGQVMLAMELMSVREYWQVREHNRPHFPPVIQDTGVVGMVAEDSFYVYTLNWPCDPNRFPMRHACLVGIQVIPITSVSKYWVDKGWAAFCYAAMAPLDAIHQAEAANYLKDKRPQELVGGTGVASTLLFIFAST</sequence>
<dbReference type="EC" id="3.2.1.39" evidence="3"/>
<dbReference type="Pfam" id="PF17652">
    <property type="entry name" value="Glyco_hydro81C"/>
    <property type="match status" value="1"/>
</dbReference>
<dbReference type="PROSITE" id="PS52008">
    <property type="entry name" value="GH81"/>
    <property type="match status" value="1"/>
</dbReference>
<feature type="chain" id="PRO_5047312793" description="glucan endo-1,3-beta-D-glucosidase" evidence="10">
    <location>
        <begin position="25"/>
        <end position="1074"/>
    </location>
</feature>
<evidence type="ECO:0000256" key="8">
    <source>
        <dbReference type="ARBA" id="ARBA00023326"/>
    </source>
</evidence>
<evidence type="ECO:0000256" key="9">
    <source>
        <dbReference type="SAM" id="MobiDB-lite"/>
    </source>
</evidence>
<name>A0ABY7E1F1_MYAAR</name>
<reference evidence="13" key="1">
    <citation type="submission" date="2022-11" db="EMBL/GenBank/DDBJ databases">
        <title>Centuries of genome instability and evolution in soft-shell clam transmissible cancer (bioRxiv).</title>
        <authorList>
            <person name="Hart S.F.M."/>
            <person name="Yonemitsu M.A."/>
            <person name="Giersch R.M."/>
            <person name="Beal B.F."/>
            <person name="Arriagada G."/>
            <person name="Davis B.W."/>
            <person name="Ostrander E.A."/>
            <person name="Goff S.P."/>
            <person name="Metzger M.J."/>
        </authorList>
    </citation>
    <scope>NUCLEOTIDE SEQUENCE</scope>
    <source>
        <strain evidence="13">MELC-2E11</strain>
        <tissue evidence="13">Siphon/mantle</tissue>
    </source>
</reference>
<dbReference type="EMBL" id="CP111015">
    <property type="protein sequence ID" value="WAR02781.1"/>
    <property type="molecule type" value="Genomic_DNA"/>
</dbReference>
<keyword evidence="10" id="KW-0732">Signal</keyword>
<protein>
    <recommendedName>
        <fullName evidence="3">glucan endo-1,3-beta-D-glucosidase</fullName>
        <ecNumber evidence="3">3.2.1.39</ecNumber>
    </recommendedName>
</protein>
<keyword evidence="7" id="KW-0961">Cell wall biogenesis/degradation</keyword>
<evidence type="ECO:0000313" key="13">
    <source>
        <dbReference type="EMBL" id="WAR02781.1"/>
    </source>
</evidence>
<evidence type="ECO:0000256" key="4">
    <source>
        <dbReference type="ARBA" id="ARBA00022801"/>
    </source>
</evidence>
<proteinExistence type="inferred from homology"/>
<dbReference type="InterPro" id="IPR040451">
    <property type="entry name" value="GH81_N"/>
</dbReference>
<feature type="domain" description="Glycosyl hydrolase family 81 C-terminal" evidence="12">
    <location>
        <begin position="731"/>
        <end position="1026"/>
    </location>
</feature>
<evidence type="ECO:0000256" key="2">
    <source>
        <dbReference type="ARBA" id="ARBA00010730"/>
    </source>
</evidence>
<dbReference type="PANTHER" id="PTHR31983:SF0">
    <property type="entry name" value="GLUCAN ENDO-1,3-BETA-D-GLUCOSIDASE 2"/>
    <property type="match status" value="1"/>
</dbReference>
<keyword evidence="8" id="KW-0624">Polysaccharide degradation</keyword>